<keyword evidence="7" id="KW-1185">Reference proteome</keyword>
<sequence length="121" mass="13713">MYKSGKSIWRCKRYKDNKCAGSVTLTTDLHEILQSKPHSTECKPNDNQNTIDVMINNSCEEAASGKEPAPRAFNRDEYRLRGGVLAMCGVTIVLLLLLVICAIILHRQKSRRFTVVDENHH</sequence>
<keyword evidence="2" id="KW-0863">Zinc-finger</keyword>
<dbReference type="GO" id="GO:0008270">
    <property type="term" value="F:zinc ion binding"/>
    <property type="evidence" value="ECO:0007669"/>
    <property type="project" value="UniProtKB-KW"/>
</dbReference>
<keyword evidence="4" id="KW-0472">Membrane</keyword>
<evidence type="ECO:0000256" key="2">
    <source>
        <dbReference type="ARBA" id="ARBA00022771"/>
    </source>
</evidence>
<dbReference type="Proteomes" id="UP000648187">
    <property type="component" value="Unassembled WGS sequence"/>
</dbReference>
<feature type="transmembrane region" description="Helical" evidence="4">
    <location>
        <begin position="84"/>
        <end position="105"/>
    </location>
</feature>
<evidence type="ECO:0000259" key="5">
    <source>
        <dbReference type="Pfam" id="PF04500"/>
    </source>
</evidence>
<reference evidence="6" key="1">
    <citation type="submission" date="2020-08" db="EMBL/GenBank/DDBJ databases">
        <title>Spodoptera exigua strain:BAW_Kor-Di-RS1 Genome sequencing and assembly.</title>
        <authorList>
            <person name="Kim J."/>
            <person name="Nam H.Y."/>
            <person name="Kwon M."/>
            <person name="Choi J.H."/>
            <person name="Cho S.R."/>
            <person name="Kim G.-H."/>
        </authorList>
    </citation>
    <scope>NUCLEOTIDE SEQUENCE</scope>
    <source>
        <strain evidence="6">BAW_Kor-Di-RS1</strain>
        <tissue evidence="6">Whole-body</tissue>
    </source>
</reference>
<comment type="caution">
    <text evidence="6">The sequence shown here is derived from an EMBL/GenBank/DDBJ whole genome shotgun (WGS) entry which is preliminary data.</text>
</comment>
<gene>
    <name evidence="6" type="ORF">HW555_002503</name>
</gene>
<dbReference type="AlphaFoldDB" id="A0A835GQQ1"/>
<evidence type="ECO:0000313" key="7">
    <source>
        <dbReference type="Proteomes" id="UP000648187"/>
    </source>
</evidence>
<proteinExistence type="predicted"/>
<evidence type="ECO:0000313" key="6">
    <source>
        <dbReference type="EMBL" id="KAF9421570.1"/>
    </source>
</evidence>
<dbReference type="InterPro" id="IPR007588">
    <property type="entry name" value="Znf_FLYWCH"/>
</dbReference>
<evidence type="ECO:0000256" key="4">
    <source>
        <dbReference type="SAM" id="Phobius"/>
    </source>
</evidence>
<keyword evidence="3" id="KW-0862">Zinc</keyword>
<dbReference type="EMBL" id="JACKWZ010000023">
    <property type="protein sequence ID" value="KAF9421570.1"/>
    <property type="molecule type" value="Genomic_DNA"/>
</dbReference>
<name>A0A835GQQ1_SPOEX</name>
<protein>
    <recommendedName>
        <fullName evidence="5">FLYWCH-type domain-containing protein</fullName>
    </recommendedName>
</protein>
<keyword evidence="4" id="KW-1133">Transmembrane helix</keyword>
<accession>A0A835GQQ1</accession>
<dbReference type="Pfam" id="PF04500">
    <property type="entry name" value="FLYWCH"/>
    <property type="match status" value="1"/>
</dbReference>
<evidence type="ECO:0000256" key="1">
    <source>
        <dbReference type="ARBA" id="ARBA00022723"/>
    </source>
</evidence>
<keyword evidence="1" id="KW-0479">Metal-binding</keyword>
<keyword evidence="4" id="KW-0812">Transmembrane</keyword>
<organism evidence="6 7">
    <name type="scientific">Spodoptera exigua</name>
    <name type="common">Beet armyworm</name>
    <name type="synonym">Noctua fulgens</name>
    <dbReference type="NCBI Taxonomy" id="7107"/>
    <lineage>
        <taxon>Eukaryota</taxon>
        <taxon>Metazoa</taxon>
        <taxon>Ecdysozoa</taxon>
        <taxon>Arthropoda</taxon>
        <taxon>Hexapoda</taxon>
        <taxon>Insecta</taxon>
        <taxon>Pterygota</taxon>
        <taxon>Neoptera</taxon>
        <taxon>Endopterygota</taxon>
        <taxon>Lepidoptera</taxon>
        <taxon>Glossata</taxon>
        <taxon>Ditrysia</taxon>
        <taxon>Noctuoidea</taxon>
        <taxon>Noctuidae</taxon>
        <taxon>Amphipyrinae</taxon>
        <taxon>Spodoptera</taxon>
    </lineage>
</organism>
<feature type="domain" description="FLYWCH-type" evidence="5">
    <location>
        <begin position="4"/>
        <end position="38"/>
    </location>
</feature>
<evidence type="ECO:0000256" key="3">
    <source>
        <dbReference type="ARBA" id="ARBA00022833"/>
    </source>
</evidence>